<protein>
    <submittedName>
        <fullName evidence="4">TetR/AcrR family transcriptional regulator</fullName>
    </submittedName>
</protein>
<dbReference type="Pfam" id="PF00440">
    <property type="entry name" value="TetR_N"/>
    <property type="match status" value="1"/>
</dbReference>
<evidence type="ECO:0000256" key="2">
    <source>
        <dbReference type="PROSITE-ProRule" id="PRU00335"/>
    </source>
</evidence>
<organism evidence="4 5">
    <name type="scientific">Nocardia tengchongensis</name>
    <dbReference type="NCBI Taxonomy" id="2055889"/>
    <lineage>
        <taxon>Bacteria</taxon>
        <taxon>Bacillati</taxon>
        <taxon>Actinomycetota</taxon>
        <taxon>Actinomycetes</taxon>
        <taxon>Mycobacteriales</taxon>
        <taxon>Nocardiaceae</taxon>
        <taxon>Nocardia</taxon>
    </lineage>
</organism>
<dbReference type="InterPro" id="IPR009057">
    <property type="entry name" value="Homeodomain-like_sf"/>
</dbReference>
<feature type="DNA-binding region" description="H-T-H motif" evidence="2">
    <location>
        <begin position="35"/>
        <end position="54"/>
    </location>
</feature>
<keyword evidence="5" id="KW-1185">Reference proteome</keyword>
<dbReference type="InterPro" id="IPR001647">
    <property type="entry name" value="HTH_TetR"/>
</dbReference>
<proteinExistence type="predicted"/>
<name>A0ABX8CMY0_9NOCA</name>
<reference evidence="4 5" key="1">
    <citation type="submission" date="2021-04" db="EMBL/GenBank/DDBJ databases">
        <title>Nocardia tengchongensis.</title>
        <authorList>
            <person name="Zhuang k."/>
            <person name="Ran Y."/>
            <person name="Li W."/>
        </authorList>
    </citation>
    <scope>NUCLEOTIDE SEQUENCE [LARGE SCALE GENOMIC DNA]</scope>
    <source>
        <strain evidence="4 5">CFH S0057</strain>
    </source>
</reference>
<dbReference type="SUPFAM" id="SSF48498">
    <property type="entry name" value="Tetracyclin repressor-like, C-terminal domain"/>
    <property type="match status" value="1"/>
</dbReference>
<dbReference type="SUPFAM" id="SSF46689">
    <property type="entry name" value="Homeodomain-like"/>
    <property type="match status" value="1"/>
</dbReference>
<dbReference type="RefSeq" id="WP_213557385.1">
    <property type="nucleotide sequence ID" value="NZ_JBHXAJ010000002.1"/>
</dbReference>
<keyword evidence="1 2" id="KW-0238">DNA-binding</keyword>
<dbReference type="InterPro" id="IPR050109">
    <property type="entry name" value="HTH-type_TetR-like_transc_reg"/>
</dbReference>
<gene>
    <name evidence="4" type="ORF">KHQ06_35750</name>
</gene>
<dbReference type="EMBL" id="CP074371">
    <property type="protein sequence ID" value="QVI21283.1"/>
    <property type="molecule type" value="Genomic_DNA"/>
</dbReference>
<dbReference type="PROSITE" id="PS50977">
    <property type="entry name" value="HTH_TETR_2"/>
    <property type="match status" value="1"/>
</dbReference>
<feature type="domain" description="HTH tetR-type" evidence="3">
    <location>
        <begin position="14"/>
        <end position="72"/>
    </location>
</feature>
<dbReference type="InterPro" id="IPR036271">
    <property type="entry name" value="Tet_transcr_reg_TetR-rel_C_sf"/>
</dbReference>
<dbReference type="PANTHER" id="PTHR30055">
    <property type="entry name" value="HTH-TYPE TRANSCRIPTIONAL REGULATOR RUTR"/>
    <property type="match status" value="1"/>
</dbReference>
<accession>A0ABX8CMY0</accession>
<evidence type="ECO:0000313" key="5">
    <source>
        <dbReference type="Proteomes" id="UP000683310"/>
    </source>
</evidence>
<evidence type="ECO:0000259" key="3">
    <source>
        <dbReference type="PROSITE" id="PS50977"/>
    </source>
</evidence>
<sequence>MPKIQAATLAEHRATQRNALLDAARTMLTAGQVPTLADVAARTGLARPSVYQYFSSRHDLLVAVMEDVLPRWSTRIAEQMSRAPDPAGRVIAYVAANIELTQEGEHAVARALATALPNDELAARARVLHDQLKTPLVTALEDLGDADPDLTAELINAIVHSASRLVDTGTDPATVKSRVEELLTPYLRR</sequence>
<dbReference type="Proteomes" id="UP000683310">
    <property type="component" value="Chromosome"/>
</dbReference>
<dbReference type="Gene3D" id="1.10.357.10">
    <property type="entry name" value="Tetracycline Repressor, domain 2"/>
    <property type="match status" value="1"/>
</dbReference>
<evidence type="ECO:0000256" key="1">
    <source>
        <dbReference type="ARBA" id="ARBA00023125"/>
    </source>
</evidence>
<evidence type="ECO:0000313" key="4">
    <source>
        <dbReference type="EMBL" id="QVI21283.1"/>
    </source>
</evidence>
<dbReference type="PANTHER" id="PTHR30055:SF226">
    <property type="entry name" value="HTH-TYPE TRANSCRIPTIONAL REGULATOR PKSA"/>
    <property type="match status" value="1"/>
</dbReference>